<gene>
    <name evidence="2" type="ORF">AFUS01_LOCUS11868</name>
</gene>
<sequence length="289" mass="32355">MLTNFKSVSYTSGKICFKAFIMGIFLMCSVLGLFPVSNVFANLENLRFEWRHPLAIYSLIIFIGNSFIGIDFLLHGLDTYVQNCVGEGTANIISGYVRSYNSVLTDIIIRLCVIIYCKKSIHMLKMIQELKRNVSGISLLTPKKSQKEQKLLLKKSYFEKGVLEDGNGKARDLEDLYEDNINGDYNPWKINMLLGITFVFQLYNIYARSSPAIQGTLNLAGVFKFIPAGPSRLIAWIVHSSLALMSHFFPFLACITIGGGNYLDLLQIQICTPAPSTGGKFIPGVRCNF</sequence>
<keyword evidence="1" id="KW-0472">Membrane</keyword>
<accession>A0A8J2NWK8</accession>
<proteinExistence type="predicted"/>
<organism evidence="2 3">
    <name type="scientific">Allacma fusca</name>
    <dbReference type="NCBI Taxonomy" id="39272"/>
    <lineage>
        <taxon>Eukaryota</taxon>
        <taxon>Metazoa</taxon>
        <taxon>Ecdysozoa</taxon>
        <taxon>Arthropoda</taxon>
        <taxon>Hexapoda</taxon>
        <taxon>Collembola</taxon>
        <taxon>Symphypleona</taxon>
        <taxon>Sminthuridae</taxon>
        <taxon>Allacma</taxon>
    </lineage>
</organism>
<keyword evidence="3" id="KW-1185">Reference proteome</keyword>
<evidence type="ECO:0000256" key="1">
    <source>
        <dbReference type="SAM" id="Phobius"/>
    </source>
</evidence>
<feature type="transmembrane region" description="Helical" evidence="1">
    <location>
        <begin position="233"/>
        <end position="258"/>
    </location>
</feature>
<feature type="transmembrane region" description="Helical" evidence="1">
    <location>
        <begin position="55"/>
        <end position="77"/>
    </location>
</feature>
<keyword evidence="1" id="KW-0812">Transmembrane</keyword>
<keyword evidence="1" id="KW-1133">Transmembrane helix</keyword>
<protein>
    <submittedName>
        <fullName evidence="2">Uncharacterized protein</fullName>
    </submittedName>
</protein>
<evidence type="ECO:0000313" key="3">
    <source>
        <dbReference type="Proteomes" id="UP000708208"/>
    </source>
</evidence>
<feature type="transmembrane region" description="Helical" evidence="1">
    <location>
        <begin position="97"/>
        <end position="117"/>
    </location>
</feature>
<dbReference type="AlphaFoldDB" id="A0A8J2NWK8"/>
<dbReference type="EMBL" id="CAJVCH010092263">
    <property type="protein sequence ID" value="CAG7722749.1"/>
    <property type="molecule type" value="Genomic_DNA"/>
</dbReference>
<evidence type="ECO:0000313" key="2">
    <source>
        <dbReference type="EMBL" id="CAG7722749.1"/>
    </source>
</evidence>
<reference evidence="2" key="1">
    <citation type="submission" date="2021-06" db="EMBL/GenBank/DDBJ databases">
        <authorList>
            <person name="Hodson N. C."/>
            <person name="Mongue J. A."/>
            <person name="Jaron S. K."/>
        </authorList>
    </citation>
    <scope>NUCLEOTIDE SEQUENCE</scope>
</reference>
<feature type="transmembrane region" description="Helical" evidence="1">
    <location>
        <begin position="20"/>
        <end position="43"/>
    </location>
</feature>
<comment type="caution">
    <text evidence="2">The sequence shown here is derived from an EMBL/GenBank/DDBJ whole genome shotgun (WGS) entry which is preliminary data.</text>
</comment>
<dbReference type="Proteomes" id="UP000708208">
    <property type="component" value="Unassembled WGS sequence"/>
</dbReference>
<name>A0A8J2NWK8_9HEXA</name>